<dbReference type="PROSITE" id="PS00086">
    <property type="entry name" value="CYTOCHROME_P450"/>
    <property type="match status" value="1"/>
</dbReference>
<sequence>MGTPRYKDSNMAVEGGKVITHGCYAALLPVLDKWRQQYGPTFMFSMGNIQVLHMCHPDVVKEMAAYTSFDLGRPTYQKKGLHPLFGEGIVHANGAVWAHQRKVMAPEFYTDKVKGMVKLMVESAGSVINEWNREIESVGGVADIKIDEYLRNFSGQVISKVCFGRNCKEIILKLRALQEIACKKVILQGIPGLRSLPTKSNREMWRLEKEVHSLILKEVNGKKGSESDKNILQMIVEGARSSDLSQDEIDTFAVDNCKNICFPAYENGAVPAIWTLMLLALHPEWQDKVRAEVLEICNGQSPSSGMLNKMKTLTMVIYESLRLYPLGSMLTREAFQDTEFGGIKVPKGVSIWVMLMALYEDPNIWGPDVHKFNPERFGNGINGACQLPHVYIPFGTGPRSCLGQQFVMSELKILISLIVSNFTFSLSPKYIHSPVMNLIIEPQFGVDLLVRKEQIFFRVCGSRRKEGYGCGGFLHTKEHIIRVLFSGSCEFRGAAVSELLDVKIALDIFYKFNGMIVHRVDVTMAATLALLGVERLNLLEAWW</sequence>
<evidence type="ECO:0000256" key="9">
    <source>
        <dbReference type="ARBA" id="ARBA00023004"/>
    </source>
</evidence>
<evidence type="ECO:0000313" key="13">
    <source>
        <dbReference type="EMBL" id="KAK9019622.1"/>
    </source>
</evidence>
<gene>
    <name evidence="13" type="ORF">V6N11_054138</name>
</gene>
<dbReference type="InterPro" id="IPR036396">
    <property type="entry name" value="Cyt_P450_sf"/>
</dbReference>
<comment type="similarity">
    <text evidence="3 12">Belongs to the cytochrome P450 family.</text>
</comment>
<dbReference type="Proteomes" id="UP001396334">
    <property type="component" value="Unassembled WGS sequence"/>
</dbReference>
<evidence type="ECO:0000256" key="2">
    <source>
        <dbReference type="ARBA" id="ARBA00004167"/>
    </source>
</evidence>
<evidence type="ECO:0008006" key="15">
    <source>
        <dbReference type="Google" id="ProtNLM"/>
    </source>
</evidence>
<keyword evidence="9 12" id="KW-0408">Iron</keyword>
<keyword evidence="10 12" id="KW-0503">Monooxygenase</keyword>
<evidence type="ECO:0000256" key="6">
    <source>
        <dbReference type="ARBA" id="ARBA00022723"/>
    </source>
</evidence>
<dbReference type="InterPro" id="IPR001128">
    <property type="entry name" value="Cyt_P450"/>
</dbReference>
<keyword evidence="6 12" id="KW-0479">Metal-binding</keyword>
<organism evidence="13 14">
    <name type="scientific">Hibiscus sabdariffa</name>
    <name type="common">roselle</name>
    <dbReference type="NCBI Taxonomy" id="183260"/>
    <lineage>
        <taxon>Eukaryota</taxon>
        <taxon>Viridiplantae</taxon>
        <taxon>Streptophyta</taxon>
        <taxon>Embryophyta</taxon>
        <taxon>Tracheophyta</taxon>
        <taxon>Spermatophyta</taxon>
        <taxon>Magnoliopsida</taxon>
        <taxon>eudicotyledons</taxon>
        <taxon>Gunneridae</taxon>
        <taxon>Pentapetalae</taxon>
        <taxon>rosids</taxon>
        <taxon>malvids</taxon>
        <taxon>Malvales</taxon>
        <taxon>Malvaceae</taxon>
        <taxon>Malvoideae</taxon>
        <taxon>Hibiscus</taxon>
    </lineage>
</organism>
<dbReference type="PANTHER" id="PTHR24282:SF121">
    <property type="entry name" value="CYTOCHROME P450 714C2-LIKE"/>
    <property type="match status" value="1"/>
</dbReference>
<evidence type="ECO:0000256" key="12">
    <source>
        <dbReference type="RuleBase" id="RU000461"/>
    </source>
</evidence>
<dbReference type="InterPro" id="IPR002403">
    <property type="entry name" value="Cyt_P450_E_grp-IV"/>
</dbReference>
<evidence type="ECO:0000256" key="11">
    <source>
        <dbReference type="ARBA" id="ARBA00023136"/>
    </source>
</evidence>
<dbReference type="InterPro" id="IPR017972">
    <property type="entry name" value="Cyt_P450_CS"/>
</dbReference>
<dbReference type="EMBL" id="JBBPBN010000017">
    <property type="protein sequence ID" value="KAK9019622.1"/>
    <property type="molecule type" value="Genomic_DNA"/>
</dbReference>
<keyword evidence="8 12" id="KW-0560">Oxidoreductase</keyword>
<accession>A0ABR2S398</accession>
<evidence type="ECO:0000256" key="3">
    <source>
        <dbReference type="ARBA" id="ARBA00010617"/>
    </source>
</evidence>
<keyword evidence="5" id="KW-0812">Transmembrane</keyword>
<reference evidence="13 14" key="1">
    <citation type="journal article" date="2024" name="G3 (Bethesda)">
        <title>Genome assembly of Hibiscus sabdariffa L. provides insights into metabolisms of medicinal natural products.</title>
        <authorList>
            <person name="Kim T."/>
        </authorList>
    </citation>
    <scope>NUCLEOTIDE SEQUENCE [LARGE SCALE GENOMIC DNA]</scope>
    <source>
        <strain evidence="13">TK-2024</strain>
        <tissue evidence="13">Old leaves</tissue>
    </source>
</reference>
<evidence type="ECO:0000256" key="7">
    <source>
        <dbReference type="ARBA" id="ARBA00022989"/>
    </source>
</evidence>
<evidence type="ECO:0000256" key="10">
    <source>
        <dbReference type="ARBA" id="ARBA00023033"/>
    </source>
</evidence>
<comment type="cofactor">
    <cofactor evidence="1">
        <name>heme</name>
        <dbReference type="ChEBI" id="CHEBI:30413"/>
    </cofactor>
</comment>
<dbReference type="PANTHER" id="PTHR24282">
    <property type="entry name" value="CYTOCHROME P450 FAMILY MEMBER"/>
    <property type="match status" value="1"/>
</dbReference>
<dbReference type="PRINTS" id="PR00465">
    <property type="entry name" value="EP450IV"/>
</dbReference>
<comment type="subcellular location">
    <subcellularLocation>
        <location evidence="2">Membrane</location>
        <topology evidence="2">Single-pass membrane protein</topology>
    </subcellularLocation>
</comment>
<keyword evidence="14" id="KW-1185">Reference proteome</keyword>
<proteinExistence type="inferred from homology"/>
<keyword evidence="7" id="KW-1133">Transmembrane helix</keyword>
<dbReference type="SUPFAM" id="SSF48264">
    <property type="entry name" value="Cytochrome P450"/>
    <property type="match status" value="1"/>
</dbReference>
<evidence type="ECO:0000256" key="4">
    <source>
        <dbReference type="ARBA" id="ARBA00022617"/>
    </source>
</evidence>
<keyword evidence="11" id="KW-0472">Membrane</keyword>
<keyword evidence="4 12" id="KW-0349">Heme</keyword>
<evidence type="ECO:0000256" key="8">
    <source>
        <dbReference type="ARBA" id="ARBA00023002"/>
    </source>
</evidence>
<dbReference type="InterPro" id="IPR050665">
    <property type="entry name" value="Cytochrome_P450_Monooxygen"/>
</dbReference>
<dbReference type="Gene3D" id="1.10.630.10">
    <property type="entry name" value="Cytochrome P450"/>
    <property type="match status" value="1"/>
</dbReference>
<comment type="caution">
    <text evidence="13">The sequence shown here is derived from an EMBL/GenBank/DDBJ whole genome shotgun (WGS) entry which is preliminary data.</text>
</comment>
<dbReference type="Pfam" id="PF00067">
    <property type="entry name" value="p450"/>
    <property type="match status" value="1"/>
</dbReference>
<name>A0ABR2S398_9ROSI</name>
<evidence type="ECO:0000313" key="14">
    <source>
        <dbReference type="Proteomes" id="UP001396334"/>
    </source>
</evidence>
<evidence type="ECO:0000256" key="5">
    <source>
        <dbReference type="ARBA" id="ARBA00022692"/>
    </source>
</evidence>
<protein>
    <recommendedName>
        <fullName evidence="15">Cytochrome P450</fullName>
    </recommendedName>
</protein>
<dbReference type="PRINTS" id="PR00385">
    <property type="entry name" value="P450"/>
</dbReference>
<evidence type="ECO:0000256" key="1">
    <source>
        <dbReference type="ARBA" id="ARBA00001971"/>
    </source>
</evidence>